<dbReference type="PANTHER" id="PTHR42844">
    <property type="entry name" value="DIHYDRONEOPTERIN ALDOLASE 1-RELATED"/>
    <property type="match status" value="1"/>
</dbReference>
<dbReference type="AlphaFoldDB" id="A0A927BZS5"/>
<dbReference type="NCBIfam" id="TIGR00526">
    <property type="entry name" value="folB_dom"/>
    <property type="match status" value="1"/>
</dbReference>
<gene>
    <name evidence="10" type="primary">folB</name>
    <name evidence="10" type="ORF">IB286_06285</name>
</gene>
<dbReference type="InterPro" id="IPR006157">
    <property type="entry name" value="FolB_dom"/>
</dbReference>
<dbReference type="GO" id="GO:0004150">
    <property type="term" value="F:dihydroneopterin aldolase activity"/>
    <property type="evidence" value="ECO:0007669"/>
    <property type="project" value="UniProtKB-UniRule"/>
</dbReference>
<comment type="function">
    <text evidence="8">Catalyzes the conversion of 7,8-dihydroneopterin to 6-hydroxymethyl-7,8-dihydropterin.</text>
</comment>
<proteinExistence type="inferred from homology"/>
<evidence type="ECO:0000256" key="6">
    <source>
        <dbReference type="ARBA" id="ARBA00023235"/>
    </source>
</evidence>
<evidence type="ECO:0000256" key="2">
    <source>
        <dbReference type="ARBA" id="ARBA00001353"/>
    </source>
</evidence>
<dbReference type="GO" id="GO:0016853">
    <property type="term" value="F:isomerase activity"/>
    <property type="evidence" value="ECO:0007669"/>
    <property type="project" value="UniProtKB-KW"/>
</dbReference>
<dbReference type="FunFam" id="3.30.1130.10:FF:000002">
    <property type="entry name" value="7,8-dihydroneopterin aldolase"/>
    <property type="match status" value="1"/>
</dbReference>
<dbReference type="CDD" id="cd00534">
    <property type="entry name" value="DHNA_DHNTPE"/>
    <property type="match status" value="1"/>
</dbReference>
<dbReference type="Pfam" id="PF02152">
    <property type="entry name" value="FolB"/>
    <property type="match status" value="1"/>
</dbReference>
<dbReference type="PANTHER" id="PTHR42844:SF1">
    <property type="entry name" value="DIHYDRONEOPTERIN ALDOLASE 1-RELATED"/>
    <property type="match status" value="1"/>
</dbReference>
<evidence type="ECO:0000256" key="7">
    <source>
        <dbReference type="ARBA" id="ARBA00023239"/>
    </source>
</evidence>
<dbReference type="Gene3D" id="3.30.1130.10">
    <property type="match status" value="1"/>
</dbReference>
<comment type="pathway">
    <text evidence="3 8">Cofactor biosynthesis; tetrahydrofolate biosynthesis; 2-amino-4-hydroxy-6-hydroxymethyl-7,8-dihydropteridine diphosphate from 7,8-dihydroneopterin triphosphate: step 3/4.</text>
</comment>
<dbReference type="GO" id="GO:0046654">
    <property type="term" value="P:tetrahydrofolate biosynthetic process"/>
    <property type="evidence" value="ECO:0007669"/>
    <property type="project" value="UniProtKB-UniRule"/>
</dbReference>
<dbReference type="EC" id="4.1.2.25" evidence="8"/>
<dbReference type="Proteomes" id="UP000610558">
    <property type="component" value="Unassembled WGS sequence"/>
</dbReference>
<comment type="caution">
    <text evidence="10">The sequence shown here is derived from an EMBL/GenBank/DDBJ whole genome shotgun (WGS) entry which is preliminary data.</text>
</comment>
<evidence type="ECO:0000256" key="3">
    <source>
        <dbReference type="ARBA" id="ARBA00005013"/>
    </source>
</evidence>
<comment type="catalytic activity">
    <reaction evidence="1">
        <text>7,8-dihydroneopterin = 7,8-dihydromonapterin</text>
        <dbReference type="Rhea" id="RHEA:45328"/>
        <dbReference type="ChEBI" id="CHEBI:17001"/>
        <dbReference type="ChEBI" id="CHEBI:71175"/>
        <dbReference type="EC" id="5.1.99.8"/>
    </reaction>
</comment>
<dbReference type="InterPro" id="IPR006156">
    <property type="entry name" value="Dihydroneopterin_aldolase"/>
</dbReference>
<organism evidence="10 11">
    <name type="scientific">Spongiibacter pelagi</name>
    <dbReference type="NCBI Taxonomy" id="2760804"/>
    <lineage>
        <taxon>Bacteria</taxon>
        <taxon>Pseudomonadati</taxon>
        <taxon>Pseudomonadota</taxon>
        <taxon>Gammaproteobacteria</taxon>
        <taxon>Cellvibrionales</taxon>
        <taxon>Spongiibacteraceae</taxon>
        <taxon>Spongiibacter</taxon>
    </lineage>
</organism>
<name>A0A927BZS5_9GAMM</name>
<keyword evidence="5 8" id="KW-0289">Folate biosynthesis</keyword>
<accession>A0A927BZS5</accession>
<evidence type="ECO:0000256" key="5">
    <source>
        <dbReference type="ARBA" id="ARBA00022909"/>
    </source>
</evidence>
<dbReference type="NCBIfam" id="TIGR00525">
    <property type="entry name" value="folB"/>
    <property type="match status" value="1"/>
</dbReference>
<keyword evidence="7 8" id="KW-0456">Lyase</keyword>
<feature type="domain" description="Dihydroneopterin aldolase/epimerase" evidence="9">
    <location>
        <begin position="4"/>
        <end position="114"/>
    </location>
</feature>
<dbReference type="GO" id="GO:0046656">
    <property type="term" value="P:folic acid biosynthetic process"/>
    <property type="evidence" value="ECO:0007669"/>
    <property type="project" value="UniProtKB-UniRule"/>
</dbReference>
<protein>
    <recommendedName>
        <fullName evidence="8">7,8-dihydroneopterin aldolase</fullName>
        <ecNumber evidence="8">4.1.2.25</ecNumber>
    </recommendedName>
</protein>
<sequence>MDIVFIEALKIDTLIGIHPWEREQRQPVLLDLDMAWDNRPAAQSDDIAKTLNYQAVSERLLEFVGASEFLLVETLAEQCAELVMREFGVSWLRLKLRKPQAIAEAAAVGVEIQRGRRPE</sequence>
<evidence type="ECO:0000256" key="1">
    <source>
        <dbReference type="ARBA" id="ARBA00000693"/>
    </source>
</evidence>
<evidence type="ECO:0000256" key="8">
    <source>
        <dbReference type="RuleBase" id="RU362079"/>
    </source>
</evidence>
<evidence type="ECO:0000256" key="4">
    <source>
        <dbReference type="ARBA" id="ARBA00005708"/>
    </source>
</evidence>
<evidence type="ECO:0000313" key="10">
    <source>
        <dbReference type="EMBL" id="MBD2858614.1"/>
    </source>
</evidence>
<dbReference type="EMBL" id="JACXLD010000003">
    <property type="protein sequence ID" value="MBD2858614.1"/>
    <property type="molecule type" value="Genomic_DNA"/>
</dbReference>
<comment type="catalytic activity">
    <reaction evidence="2 8">
        <text>7,8-dihydroneopterin = 6-hydroxymethyl-7,8-dihydropterin + glycolaldehyde</text>
        <dbReference type="Rhea" id="RHEA:10540"/>
        <dbReference type="ChEBI" id="CHEBI:17001"/>
        <dbReference type="ChEBI" id="CHEBI:17071"/>
        <dbReference type="ChEBI" id="CHEBI:44841"/>
        <dbReference type="EC" id="4.1.2.25"/>
    </reaction>
</comment>
<comment type="similarity">
    <text evidence="4 8">Belongs to the DHNA family.</text>
</comment>
<evidence type="ECO:0000313" key="11">
    <source>
        <dbReference type="Proteomes" id="UP000610558"/>
    </source>
</evidence>
<dbReference type="RefSeq" id="WP_190763668.1">
    <property type="nucleotide sequence ID" value="NZ_JACXLD010000003.1"/>
</dbReference>
<reference evidence="10" key="1">
    <citation type="submission" date="2020-09" db="EMBL/GenBank/DDBJ databases">
        <authorList>
            <person name="Yoon J.-W."/>
        </authorList>
    </citation>
    <scope>NUCLEOTIDE SEQUENCE</scope>
    <source>
        <strain evidence="10">KMU-158</strain>
    </source>
</reference>
<dbReference type="InterPro" id="IPR043133">
    <property type="entry name" value="GTP-CH-I_C/QueF"/>
</dbReference>
<dbReference type="SUPFAM" id="SSF55620">
    <property type="entry name" value="Tetrahydrobiopterin biosynthesis enzymes-like"/>
    <property type="match status" value="1"/>
</dbReference>
<evidence type="ECO:0000259" key="9">
    <source>
        <dbReference type="SMART" id="SM00905"/>
    </source>
</evidence>
<dbReference type="SMART" id="SM00905">
    <property type="entry name" value="FolB"/>
    <property type="match status" value="1"/>
</dbReference>
<keyword evidence="11" id="KW-1185">Reference proteome</keyword>
<keyword evidence="6" id="KW-0413">Isomerase</keyword>
<dbReference type="GO" id="GO:0005737">
    <property type="term" value="C:cytoplasm"/>
    <property type="evidence" value="ECO:0007669"/>
    <property type="project" value="TreeGrafter"/>
</dbReference>